<reference evidence="3 6" key="3">
    <citation type="submission" date="2014-08" db="EMBL/GenBank/DDBJ databases">
        <title>First Complete Genome Sequence of the Shellfish Pathogen Vibrio tubiashii.</title>
        <authorList>
            <person name="Richards G.P."/>
            <person name="Needleman D.S."/>
            <person name="Watson M.A."/>
            <person name="Bono J.L."/>
        </authorList>
    </citation>
    <scope>NUCLEOTIDE SEQUENCE [LARGE SCALE GENOMIC DNA]</scope>
    <source>
        <strain evidence="3 6">ATCC 19109</strain>
    </source>
</reference>
<dbReference type="InterPro" id="IPR003495">
    <property type="entry name" value="CobW/HypB/UreG_nucleotide-bd"/>
</dbReference>
<comment type="function">
    <text evidence="1">Zinc chaperone that directly transfers zinc cofactor to target proteins, thereby activating them. Zinc is transferred from the CXCC motif in the GTPase domain to the zinc binding site in target proteins in a process requiring GTP hydrolysis.</text>
</comment>
<feature type="domain" description="CobW C-terminal" evidence="2">
    <location>
        <begin position="252"/>
        <end position="372"/>
    </location>
</feature>
<dbReference type="Pfam" id="PF02492">
    <property type="entry name" value="cobW"/>
    <property type="match status" value="1"/>
</dbReference>
<dbReference type="EMBL" id="CP009354">
    <property type="protein sequence ID" value="AIW14252.1"/>
    <property type="molecule type" value="Genomic_DNA"/>
</dbReference>
<gene>
    <name evidence="3" type="ORF">IX91_08580</name>
    <name evidence="4" type="ORF">VITU9109_16898</name>
</gene>
<dbReference type="PANTHER" id="PTHR43603">
    <property type="entry name" value="COBW DOMAIN-CONTAINING PROTEIN DDB_G0274527"/>
    <property type="match status" value="1"/>
</dbReference>
<dbReference type="Proteomes" id="UP000030071">
    <property type="component" value="Chromosome 1"/>
</dbReference>
<dbReference type="Proteomes" id="UP000003836">
    <property type="component" value="Unassembled WGS sequence"/>
</dbReference>
<dbReference type="PATRIC" id="fig|1051646.9.peg.1702"/>
<protein>
    <submittedName>
        <fullName evidence="3">Cobalamin biosynthesis protein CobW</fullName>
    </submittedName>
</protein>
<dbReference type="InterPro" id="IPR051927">
    <property type="entry name" value="Zn_Chap_cDPG_Synth"/>
</dbReference>
<sequence length="404" mass="45964">MASVPVTILHGFLGSGKTTLLRSILQQAESKRIELSVIVNDMSELDVDGVLIANTDAVSEDKGNFVTLSGQSISSPEGIKQLDASLTQLCQDESPDWIVIETSGSSHPLPLVEYFKDQNQFSLKDVVTLVDATWLRDDYRQGVDLIPKWQQNMQQGTRGVEDLLVEQIMFSNRIFLTKTDKVDDRTIGNIAQAIHPLNIYAEIIKTSWGNINIASLKSQTDYNFHLVEQLLNELKGNVNRPLNLSGKEDQQITAKVIKDDRPFHPMRLWEACHQHLTKGVFRSKGFFWFPTRDDVSLLWSQANGNVGLEVTGFWRASVIEDESQNFTIEHKQRLQDKIDSVESRFGDRRCRLTVIGQENEVDNFIDALQACFLNEQELKQWRNGASFEDPWPNKATKLKQHLCY</sequence>
<reference evidence="4 5" key="2">
    <citation type="journal article" date="2012" name="Int. J. Syst. Evol. Microbiol.">
        <title>Vibrio caribbeanicus sp. nov., isolated from the marine sponge Scleritoderma cyanea.</title>
        <authorList>
            <person name="Hoffmann M."/>
            <person name="Monday S.R."/>
            <person name="Allard M.W."/>
            <person name="Strain E.A."/>
            <person name="Whittaker P."/>
            <person name="Naum M."/>
            <person name="McCarthy P.J."/>
            <person name="Lopez J.V."/>
            <person name="Fischer M."/>
            <person name="Brown E.W."/>
        </authorList>
    </citation>
    <scope>NUCLEOTIDE SEQUENCE [LARGE SCALE GENOMIC DNA]</scope>
    <source>
        <strain evidence="4 5">ATCC 19109</strain>
    </source>
</reference>
<evidence type="ECO:0000313" key="5">
    <source>
        <dbReference type="Proteomes" id="UP000003836"/>
    </source>
</evidence>
<evidence type="ECO:0000313" key="4">
    <source>
        <dbReference type="EMBL" id="EGU52041.1"/>
    </source>
</evidence>
<dbReference type="InterPro" id="IPR027417">
    <property type="entry name" value="P-loop_NTPase"/>
</dbReference>
<evidence type="ECO:0000256" key="1">
    <source>
        <dbReference type="ARBA" id="ARBA00045658"/>
    </source>
</evidence>
<dbReference type="EMBL" id="AFWI01000169">
    <property type="protein sequence ID" value="EGU52041.1"/>
    <property type="molecule type" value="Genomic_DNA"/>
</dbReference>
<dbReference type="SMART" id="SM00833">
    <property type="entry name" value="CobW_C"/>
    <property type="match status" value="1"/>
</dbReference>
<evidence type="ECO:0000313" key="3">
    <source>
        <dbReference type="EMBL" id="AIW14252.1"/>
    </source>
</evidence>
<dbReference type="Gene3D" id="3.40.50.300">
    <property type="entry name" value="P-loop containing nucleotide triphosphate hydrolases"/>
    <property type="match status" value="1"/>
</dbReference>
<dbReference type="CDD" id="cd03112">
    <property type="entry name" value="CobW-like"/>
    <property type="match status" value="1"/>
</dbReference>
<evidence type="ECO:0000259" key="2">
    <source>
        <dbReference type="SMART" id="SM00833"/>
    </source>
</evidence>
<dbReference type="RefSeq" id="WP_004746196.1">
    <property type="nucleotide sequence ID" value="NZ_AFWI01000169.1"/>
</dbReference>
<dbReference type="Pfam" id="PF07683">
    <property type="entry name" value="CobW_C"/>
    <property type="match status" value="1"/>
</dbReference>
<proteinExistence type="predicted"/>
<dbReference type="SUPFAM" id="SSF52540">
    <property type="entry name" value="P-loop containing nucleoside triphosphate hydrolases"/>
    <property type="match status" value="1"/>
</dbReference>
<dbReference type="InterPro" id="IPR011629">
    <property type="entry name" value="CobW-like_C"/>
</dbReference>
<accession>F9T8V1</accession>
<dbReference type="KEGG" id="vtu:IX91_08580"/>
<keyword evidence="5" id="KW-1185">Reference proteome</keyword>
<evidence type="ECO:0000313" key="6">
    <source>
        <dbReference type="Proteomes" id="UP000030071"/>
    </source>
</evidence>
<organism evidence="3 6">
    <name type="scientific">Vibrio tubiashii ATCC 19109</name>
    <dbReference type="NCBI Taxonomy" id="1051646"/>
    <lineage>
        <taxon>Bacteria</taxon>
        <taxon>Pseudomonadati</taxon>
        <taxon>Pseudomonadota</taxon>
        <taxon>Gammaproteobacteria</taxon>
        <taxon>Vibrionales</taxon>
        <taxon>Vibrionaceae</taxon>
        <taxon>Vibrio</taxon>
        <taxon>Vibrio oreintalis group</taxon>
    </lineage>
</organism>
<reference evidence="4" key="1">
    <citation type="submission" date="2011-08" db="EMBL/GenBank/DDBJ databases">
        <authorList>
            <person name="Hoffman M."/>
            <person name="Strain E.A."/>
            <person name="Brown E."/>
            <person name="Allard M.W."/>
        </authorList>
    </citation>
    <scope>NUCLEOTIDE SEQUENCE</scope>
    <source>
        <strain evidence="4">ATCC 19109</strain>
    </source>
</reference>
<name>F9T8V1_9VIBR</name>
<dbReference type="AlphaFoldDB" id="F9T8V1"/>
<dbReference type="GeneID" id="23444771"/>
<dbReference type="PANTHER" id="PTHR43603:SF1">
    <property type="entry name" value="ZINC-REGULATED GTPASE METALLOPROTEIN ACTIVATOR 1"/>
    <property type="match status" value="1"/>
</dbReference>
<dbReference type="STRING" id="1051646.IX91_08580"/>
<dbReference type="HOGENOM" id="CLU_017452_2_0_6"/>
<dbReference type="eggNOG" id="COG0523">
    <property type="taxonomic scope" value="Bacteria"/>
</dbReference>